<feature type="transmembrane region" description="Helical" evidence="19">
    <location>
        <begin position="453"/>
        <end position="473"/>
    </location>
</feature>
<feature type="coiled-coil region" evidence="18">
    <location>
        <begin position="297"/>
        <end position="389"/>
    </location>
</feature>
<dbReference type="Pfam" id="PF02706">
    <property type="entry name" value="Wzz"/>
    <property type="match status" value="1"/>
</dbReference>
<keyword evidence="24" id="KW-1185">Reference proteome</keyword>
<dbReference type="PANTHER" id="PTHR32309:SF32">
    <property type="entry name" value="TYROSINE-PROTEIN KINASE ETK-RELATED"/>
    <property type="match status" value="1"/>
</dbReference>
<evidence type="ECO:0000256" key="10">
    <source>
        <dbReference type="ARBA" id="ARBA00022989"/>
    </source>
</evidence>
<evidence type="ECO:0000256" key="1">
    <source>
        <dbReference type="ARBA" id="ARBA00004429"/>
    </source>
</evidence>
<comment type="subcellular location">
    <subcellularLocation>
        <location evidence="1">Cell inner membrane</location>
        <topology evidence="1">Multi-pass membrane protein</topology>
    </subcellularLocation>
</comment>
<evidence type="ECO:0000256" key="2">
    <source>
        <dbReference type="ARBA" id="ARBA00008883"/>
    </source>
</evidence>
<keyword evidence="3" id="KW-1003">Cell membrane</keyword>
<feature type="domain" description="Polysaccharide chain length determinant N-terminal" evidence="20">
    <location>
        <begin position="25"/>
        <end position="114"/>
    </location>
</feature>
<dbReference type="Proteomes" id="UP000541185">
    <property type="component" value="Unassembled WGS sequence"/>
</dbReference>
<evidence type="ECO:0000256" key="12">
    <source>
        <dbReference type="ARBA" id="ARBA00023137"/>
    </source>
</evidence>
<comment type="catalytic activity">
    <reaction evidence="14">
        <text>L-tyrosyl-[protein] + ATP = O-phospho-L-tyrosyl-[protein] + ADP + H(+)</text>
        <dbReference type="Rhea" id="RHEA:10596"/>
        <dbReference type="Rhea" id="RHEA-COMP:10136"/>
        <dbReference type="Rhea" id="RHEA-COMP:20101"/>
        <dbReference type="ChEBI" id="CHEBI:15378"/>
        <dbReference type="ChEBI" id="CHEBI:30616"/>
        <dbReference type="ChEBI" id="CHEBI:46858"/>
        <dbReference type="ChEBI" id="CHEBI:61978"/>
        <dbReference type="ChEBI" id="CHEBI:456216"/>
    </reaction>
</comment>
<dbReference type="SUPFAM" id="SSF52540">
    <property type="entry name" value="P-loop containing nucleoside triphosphate hydrolases"/>
    <property type="match status" value="1"/>
</dbReference>
<feature type="domain" description="AAA" evidence="21">
    <location>
        <begin position="554"/>
        <end position="674"/>
    </location>
</feature>
<accession>A0A848H7V3</accession>
<evidence type="ECO:0000259" key="20">
    <source>
        <dbReference type="Pfam" id="PF02706"/>
    </source>
</evidence>
<dbReference type="InterPro" id="IPR003856">
    <property type="entry name" value="LPS_length_determ_N"/>
</dbReference>
<evidence type="ECO:0000259" key="22">
    <source>
        <dbReference type="Pfam" id="PF13807"/>
    </source>
</evidence>
<evidence type="ECO:0000256" key="17">
    <source>
        <dbReference type="ARBA" id="ARBA00081049"/>
    </source>
</evidence>
<dbReference type="GO" id="GO:0000271">
    <property type="term" value="P:polysaccharide biosynthetic process"/>
    <property type="evidence" value="ECO:0007669"/>
    <property type="project" value="UniProtKB-KW"/>
</dbReference>
<evidence type="ECO:0000256" key="6">
    <source>
        <dbReference type="ARBA" id="ARBA00022692"/>
    </source>
</evidence>
<dbReference type="Pfam" id="PF23607">
    <property type="entry name" value="WZC_N"/>
    <property type="match status" value="1"/>
</dbReference>
<dbReference type="GO" id="GO:0042802">
    <property type="term" value="F:identical protein binding"/>
    <property type="evidence" value="ECO:0007669"/>
    <property type="project" value="UniProtKB-ARBA"/>
</dbReference>
<protein>
    <recommendedName>
        <fullName evidence="16">Putative tyrosine-protein kinase EpsB</fullName>
    </recommendedName>
    <alternativeName>
        <fullName evidence="17">EPS I polysaccharide export protein EpsB</fullName>
    </alternativeName>
</protein>
<organism evidence="23 24">
    <name type="scientific">Ramlibacter agri</name>
    <dbReference type="NCBI Taxonomy" id="2728837"/>
    <lineage>
        <taxon>Bacteria</taxon>
        <taxon>Pseudomonadati</taxon>
        <taxon>Pseudomonadota</taxon>
        <taxon>Betaproteobacteria</taxon>
        <taxon>Burkholderiales</taxon>
        <taxon>Comamonadaceae</taxon>
        <taxon>Ramlibacter</taxon>
    </lineage>
</organism>
<evidence type="ECO:0000256" key="16">
    <source>
        <dbReference type="ARBA" id="ARBA00067833"/>
    </source>
</evidence>
<keyword evidence="9" id="KW-0067">ATP-binding</keyword>
<sequence>MNAPHPLQSELLAPAAAAAPEEEDGLNLVEYWDIILDNRRLIGTLFALAVGLGGTYALLASPVYEANTLVQVEDTDGNVKDLIGQAAGLVDTKTATSAELEILRSRLVIGQAVDSARLYIEARPRYLPVFGAAIARHSEELSSPGFLGLPGYVTGTESITVPSFDVPRAMEGKRFRLTALEGGQYVLQHLDSEQSWRGVVGTPLKANTSDGPLQLLVTDLRAKAGAQFDLVRRSRLSAIEDLQEKLRLAEKGRQSGVIEATLRGADPDQLKLILNEIGRQYVRQNTDRKAAEAGKTLAFLDTQMPQFKRQMNQAEDQYSRYRNQQGTIALDEEAKQVLGQSADLQGKLVEAEQKRRELISRFTPEHPAVQTLDAQIRAWQAEISRLNSHIQQMPTVQQDALRLGRDVKLTTDLYQQLQNSALQLQLVREGKIGNVRVIDEATLPERPVGPNRLGIIGIAGVLGLLGGVMIAVARNAFFRGIRSAQEIEAQTNLNVYSTIPLSNTQQVLAGKVAEKQPGLHLLAATSPDDAAIESLRSLRTALQFAMLDASSNRIIITGATPGVGKSFVSANLAALLASTGKRVLLIDADLRKGHLNQYFGITRAGGLSEMVIGSMTLDEVVRKNLLPNLDLITTGTLPPNPAEIMTSNTLAAALESLSPRYDLVIIDTPPVLVAADTPSIAAHAGTLLLVARAGETQMGELHECSKRLTHAGKGVTGVLLNALDLSRRHYGSYAYKYGGYRYRQYTYTQTR</sequence>
<gene>
    <name evidence="23" type="ORF">HHL11_08355</name>
</gene>
<evidence type="ECO:0000256" key="11">
    <source>
        <dbReference type="ARBA" id="ARBA00023136"/>
    </source>
</evidence>
<keyword evidence="12" id="KW-0829">Tyrosine-protein kinase</keyword>
<dbReference type="CDD" id="cd05387">
    <property type="entry name" value="BY-kinase"/>
    <property type="match status" value="1"/>
</dbReference>
<keyword evidence="5 23" id="KW-0808">Transferase</keyword>
<dbReference type="GO" id="GO:0005524">
    <property type="term" value="F:ATP binding"/>
    <property type="evidence" value="ECO:0007669"/>
    <property type="project" value="UniProtKB-KW"/>
</dbReference>
<evidence type="ECO:0000256" key="13">
    <source>
        <dbReference type="ARBA" id="ARBA00023169"/>
    </source>
</evidence>
<dbReference type="PANTHER" id="PTHR32309">
    <property type="entry name" value="TYROSINE-PROTEIN KINASE"/>
    <property type="match status" value="1"/>
</dbReference>
<dbReference type="RefSeq" id="WP_169417946.1">
    <property type="nucleotide sequence ID" value="NZ_JABBFX010000001.1"/>
</dbReference>
<evidence type="ECO:0000259" key="21">
    <source>
        <dbReference type="Pfam" id="PF13614"/>
    </source>
</evidence>
<keyword evidence="7" id="KW-0547">Nucleotide-binding</keyword>
<feature type="domain" description="Tyrosine-protein kinase G-rich" evidence="22">
    <location>
        <begin position="396"/>
        <end position="476"/>
    </location>
</feature>
<keyword evidence="6 19" id="KW-0812">Transmembrane</keyword>
<keyword evidence="18" id="KW-0175">Coiled coil</keyword>
<evidence type="ECO:0000256" key="4">
    <source>
        <dbReference type="ARBA" id="ARBA00022519"/>
    </source>
</evidence>
<dbReference type="InterPro" id="IPR025669">
    <property type="entry name" value="AAA_dom"/>
</dbReference>
<dbReference type="InterPro" id="IPR005700">
    <property type="entry name" value="EPS_ExoP-like"/>
</dbReference>
<keyword evidence="10 19" id="KW-1133">Transmembrane helix</keyword>
<dbReference type="GO" id="GO:0005886">
    <property type="term" value="C:plasma membrane"/>
    <property type="evidence" value="ECO:0007669"/>
    <property type="project" value="UniProtKB-SubCell"/>
</dbReference>
<evidence type="ECO:0000256" key="8">
    <source>
        <dbReference type="ARBA" id="ARBA00022777"/>
    </source>
</evidence>
<comment type="similarity">
    <text evidence="2">Belongs to the etk/wzc family.</text>
</comment>
<dbReference type="GO" id="GO:0004713">
    <property type="term" value="F:protein tyrosine kinase activity"/>
    <property type="evidence" value="ECO:0007669"/>
    <property type="project" value="UniProtKB-KW"/>
</dbReference>
<name>A0A848H7V3_9BURK</name>
<evidence type="ECO:0000313" key="23">
    <source>
        <dbReference type="EMBL" id="NML43758.1"/>
    </source>
</evidence>
<comment type="function">
    <text evidence="15">Probably involved in polymerization and/or export of exopolysaccharide EPS I which functions as a virulence factor. May be involved in an ATP-dependent process in the pathway for EPS I production, possibly export of the trimeric repeat units across the inner membrane or their polymerization.</text>
</comment>
<proteinExistence type="inferred from homology"/>
<dbReference type="Pfam" id="PF13614">
    <property type="entry name" value="AAA_31"/>
    <property type="match status" value="1"/>
</dbReference>
<evidence type="ECO:0000256" key="5">
    <source>
        <dbReference type="ARBA" id="ARBA00022679"/>
    </source>
</evidence>
<dbReference type="AlphaFoldDB" id="A0A848H7V3"/>
<evidence type="ECO:0000256" key="3">
    <source>
        <dbReference type="ARBA" id="ARBA00022475"/>
    </source>
</evidence>
<dbReference type="EMBL" id="JABBFX010000001">
    <property type="protein sequence ID" value="NML43758.1"/>
    <property type="molecule type" value="Genomic_DNA"/>
</dbReference>
<dbReference type="InterPro" id="IPR032807">
    <property type="entry name" value="GNVR"/>
</dbReference>
<dbReference type="NCBIfam" id="TIGR01007">
    <property type="entry name" value="eps_fam"/>
    <property type="match status" value="1"/>
</dbReference>
<keyword evidence="8 23" id="KW-0418">Kinase</keyword>
<dbReference type="InterPro" id="IPR027417">
    <property type="entry name" value="P-loop_NTPase"/>
</dbReference>
<evidence type="ECO:0000256" key="19">
    <source>
        <dbReference type="SAM" id="Phobius"/>
    </source>
</evidence>
<dbReference type="Pfam" id="PF13807">
    <property type="entry name" value="GNVR"/>
    <property type="match status" value="1"/>
</dbReference>
<evidence type="ECO:0000256" key="18">
    <source>
        <dbReference type="SAM" id="Coils"/>
    </source>
</evidence>
<evidence type="ECO:0000313" key="24">
    <source>
        <dbReference type="Proteomes" id="UP000541185"/>
    </source>
</evidence>
<dbReference type="Gene3D" id="3.40.50.300">
    <property type="entry name" value="P-loop containing nucleotide triphosphate hydrolases"/>
    <property type="match status" value="1"/>
</dbReference>
<comment type="caution">
    <text evidence="23">The sequence shown here is derived from an EMBL/GenBank/DDBJ whole genome shotgun (WGS) entry which is preliminary data.</text>
</comment>
<reference evidence="23 24" key="1">
    <citation type="submission" date="2020-04" db="EMBL/GenBank/DDBJ databases">
        <title>Ramlibacter sp. G-1-2-2 isolated from soil.</title>
        <authorList>
            <person name="Dahal R.H."/>
        </authorList>
    </citation>
    <scope>NUCLEOTIDE SEQUENCE [LARGE SCALE GENOMIC DNA]</scope>
    <source>
        <strain evidence="23 24">G-1-2-2</strain>
    </source>
</reference>
<keyword evidence="11 19" id="KW-0472">Membrane</keyword>
<dbReference type="FunFam" id="3.40.50.300:FF:000527">
    <property type="entry name" value="Tyrosine-protein kinase etk"/>
    <property type="match status" value="1"/>
</dbReference>
<evidence type="ECO:0000256" key="9">
    <source>
        <dbReference type="ARBA" id="ARBA00022840"/>
    </source>
</evidence>
<dbReference type="InterPro" id="IPR005702">
    <property type="entry name" value="Wzc-like_C"/>
</dbReference>
<dbReference type="InterPro" id="IPR050445">
    <property type="entry name" value="Bact_polysacc_biosynth/exp"/>
</dbReference>
<keyword evidence="4" id="KW-0997">Cell inner membrane</keyword>
<evidence type="ECO:0000256" key="7">
    <source>
        <dbReference type="ARBA" id="ARBA00022741"/>
    </source>
</evidence>
<evidence type="ECO:0000256" key="15">
    <source>
        <dbReference type="ARBA" id="ARBA00054296"/>
    </source>
</evidence>
<evidence type="ECO:0000256" key="14">
    <source>
        <dbReference type="ARBA" id="ARBA00053015"/>
    </source>
</evidence>
<dbReference type="NCBIfam" id="TIGR01005">
    <property type="entry name" value="eps_transp_fam"/>
    <property type="match status" value="1"/>
</dbReference>
<keyword evidence="13" id="KW-0270">Exopolysaccharide synthesis</keyword>